<reference evidence="2" key="1">
    <citation type="submission" date="2018-03" db="EMBL/GenBank/DDBJ databases">
        <authorList>
            <person name="Guldener U."/>
        </authorList>
    </citation>
    <scope>NUCLEOTIDE SEQUENCE</scope>
</reference>
<feature type="compositionally biased region" description="Gly residues" evidence="1">
    <location>
        <begin position="231"/>
        <end position="243"/>
    </location>
</feature>
<evidence type="ECO:0000313" key="3">
    <source>
        <dbReference type="Proteomes" id="UP001187682"/>
    </source>
</evidence>
<name>A0AAE8N6A3_9PEZI</name>
<gene>
    <name evidence="2" type="ORF">DNG_09750</name>
</gene>
<proteinExistence type="predicted"/>
<organism evidence="2 3">
    <name type="scientific">Cephalotrichum gorgonifer</name>
    <dbReference type="NCBI Taxonomy" id="2041049"/>
    <lineage>
        <taxon>Eukaryota</taxon>
        <taxon>Fungi</taxon>
        <taxon>Dikarya</taxon>
        <taxon>Ascomycota</taxon>
        <taxon>Pezizomycotina</taxon>
        <taxon>Sordariomycetes</taxon>
        <taxon>Hypocreomycetidae</taxon>
        <taxon>Microascales</taxon>
        <taxon>Microascaceae</taxon>
        <taxon>Cephalotrichum</taxon>
    </lineage>
</organism>
<dbReference type="EMBL" id="ONZQ02000018">
    <property type="protein sequence ID" value="SPO07056.1"/>
    <property type="molecule type" value="Genomic_DNA"/>
</dbReference>
<keyword evidence="3" id="KW-1185">Reference proteome</keyword>
<comment type="caution">
    <text evidence="2">The sequence shown here is derived from an EMBL/GenBank/DDBJ whole genome shotgun (WGS) entry which is preliminary data.</text>
</comment>
<feature type="region of interest" description="Disordered" evidence="1">
    <location>
        <begin position="334"/>
        <end position="354"/>
    </location>
</feature>
<accession>A0AAE8N6A3</accession>
<dbReference type="Proteomes" id="UP001187682">
    <property type="component" value="Unassembled WGS sequence"/>
</dbReference>
<protein>
    <submittedName>
        <fullName evidence="2">Uncharacterized protein</fullName>
    </submittedName>
</protein>
<feature type="compositionally biased region" description="Acidic residues" evidence="1">
    <location>
        <begin position="248"/>
        <end position="261"/>
    </location>
</feature>
<feature type="region of interest" description="Disordered" evidence="1">
    <location>
        <begin position="26"/>
        <end position="48"/>
    </location>
</feature>
<feature type="region of interest" description="Disordered" evidence="1">
    <location>
        <begin position="423"/>
        <end position="445"/>
    </location>
</feature>
<dbReference type="AlphaFoldDB" id="A0AAE8N6A3"/>
<feature type="compositionally biased region" description="Low complexity" evidence="1">
    <location>
        <begin position="344"/>
        <end position="354"/>
    </location>
</feature>
<sequence>MRVHLKTIAYYGIWANGVSALYQSPDPQVTAGPRGSLDARQEPEQPPLPEFEAGGAIQIAAIVPTEPGQIGINPPPAEPTYANIEIHREYYTVEDGTTKWVGPDHSFINVATTTVTQPGGETSVATITKGVSVSKNEKGGLDIVLPPAIKLKLEEIAKQVTPCPAKRRRRTVGNQKRQGAPACGLADFVQRVGGDAELQSSFAEPLTDQAWEVDSGYGSDTEDPAADPGWEGDGGPGNGGDGGSVFHDDDEGFFEGSEAGEGESTLETLVFSTEEEAAAIGAALSGAGGAEAAAVWGGSTVTAGSFLAWLWGTLKDGKALAPVQQIPSESIHTVTKTKTKSDSETTTTTTSSTCPTATDHMVPCGNECKPTSVKKDGAEATGVVDWACSEGDFKDCKCDPQYVDVITTYQIDIQQILEAASKSIDENPGAPPPPPEPRTECTNDISNAPSQFFLDQTSKDFCSEVMGNLDSSHGPTAYDIKGNKIPILRRRRLAVEKRAPPENIDNYGDYRFFLGYEKLDGECLVDAKDLCRNAYAALVGSNCGSNHGSAGNRMFADASVDVGCAKFTWKVDKALGTDPPPDMSLGKIDCHDPHSHYDVHAPIQDAWSELGCKYVEDKRMMKPGDPELYWHPVGMGTDYHQNFKISWIEGCTKVQEQDTQFPVAADQSATCAKIMNANYHECRDNGGAGGVVDVGCLRYDFYVTGS</sequence>
<feature type="region of interest" description="Disordered" evidence="1">
    <location>
        <begin position="213"/>
        <end position="264"/>
    </location>
</feature>
<evidence type="ECO:0000313" key="2">
    <source>
        <dbReference type="EMBL" id="SPO07056.1"/>
    </source>
</evidence>
<evidence type="ECO:0000256" key="1">
    <source>
        <dbReference type="SAM" id="MobiDB-lite"/>
    </source>
</evidence>